<dbReference type="InterPro" id="IPR006311">
    <property type="entry name" value="TAT_signal"/>
</dbReference>
<name>A0A7Y6I4T5_9ACTN</name>
<dbReference type="Gene3D" id="3.40.190.10">
    <property type="entry name" value="Periplasmic binding protein-like II"/>
    <property type="match status" value="2"/>
</dbReference>
<sequence length="429" mass="46073">MTLLTRRRLLAAAALTTASGLLAACGGSEPEAAVPADGVPRGKLSVWLHQTKAYDAVFTNLLHSYIQEFGGVDVTPLYVPVDKFDAKLLTAFAGDAPPDLFKIGGWTVPGHARKGRLAPIIPKAMGVADDKALIAQYDQSAISSLSYQGRLYGVPIDYTICFLYYRRDRFAEAGLDPDKPPTTWEEVAEYSKRLTSADGKKVGLQWILGNPQWTLMQLLALVKGKGGGILSADAGKATLATDAGVEALRYYGSVGDAKLSNPLSGFGLFATGQAAMVVSGLFAMDLFPALNKQLAFGKSFDIAPLPHWDGAQPVAPAYTWAWAVAEQSKLPYTAWHFIDYLQREDVAARQLKDASLLTPVKGWEKLPNADPKAMEIMAAAAPHADFGPQTPVWQEMAKALTDAGDAVAFGKKTPERAAADFDQAMRIAL</sequence>
<dbReference type="RefSeq" id="WP_175589205.1">
    <property type="nucleotide sequence ID" value="NZ_JABWGN010000004.1"/>
</dbReference>
<dbReference type="PROSITE" id="PS51318">
    <property type="entry name" value="TAT"/>
    <property type="match status" value="1"/>
</dbReference>
<dbReference type="PROSITE" id="PS51257">
    <property type="entry name" value="PROKAR_LIPOPROTEIN"/>
    <property type="match status" value="1"/>
</dbReference>
<gene>
    <name evidence="2" type="ORF">HTZ77_09830</name>
</gene>
<proteinExistence type="predicted"/>
<dbReference type="AlphaFoldDB" id="A0A7Y6I4T5"/>
<feature type="chain" id="PRO_5030631018" evidence="1">
    <location>
        <begin position="24"/>
        <end position="429"/>
    </location>
</feature>
<dbReference type="Pfam" id="PF01547">
    <property type="entry name" value="SBP_bac_1"/>
    <property type="match status" value="1"/>
</dbReference>
<dbReference type="EMBL" id="JABWGN010000004">
    <property type="protein sequence ID" value="NUW31725.1"/>
    <property type="molecule type" value="Genomic_DNA"/>
</dbReference>
<dbReference type="SUPFAM" id="SSF53850">
    <property type="entry name" value="Periplasmic binding protein-like II"/>
    <property type="match status" value="1"/>
</dbReference>
<dbReference type="InterPro" id="IPR050490">
    <property type="entry name" value="Bact_solute-bd_prot1"/>
</dbReference>
<accession>A0A7Y6I4T5</accession>
<evidence type="ECO:0000313" key="2">
    <source>
        <dbReference type="EMBL" id="NUW31725.1"/>
    </source>
</evidence>
<dbReference type="InterPro" id="IPR006059">
    <property type="entry name" value="SBP"/>
</dbReference>
<dbReference type="PANTHER" id="PTHR43649:SF12">
    <property type="entry name" value="DIACETYLCHITOBIOSE BINDING PROTEIN DASA"/>
    <property type="match status" value="1"/>
</dbReference>
<keyword evidence="1" id="KW-0732">Signal</keyword>
<dbReference type="PANTHER" id="PTHR43649">
    <property type="entry name" value="ARABINOSE-BINDING PROTEIN-RELATED"/>
    <property type="match status" value="1"/>
</dbReference>
<organism evidence="2 3">
    <name type="scientific">Nonomuraea montanisoli</name>
    <dbReference type="NCBI Taxonomy" id="2741721"/>
    <lineage>
        <taxon>Bacteria</taxon>
        <taxon>Bacillati</taxon>
        <taxon>Actinomycetota</taxon>
        <taxon>Actinomycetes</taxon>
        <taxon>Streptosporangiales</taxon>
        <taxon>Streptosporangiaceae</taxon>
        <taxon>Nonomuraea</taxon>
    </lineage>
</organism>
<reference evidence="2 3" key="1">
    <citation type="submission" date="2020-06" db="EMBL/GenBank/DDBJ databases">
        <title>Nonomuraea sp. SMC257, a novel actinomycete isolated from soil.</title>
        <authorList>
            <person name="Chanama M."/>
        </authorList>
    </citation>
    <scope>NUCLEOTIDE SEQUENCE [LARGE SCALE GENOMIC DNA]</scope>
    <source>
        <strain evidence="2 3">SMC257</strain>
    </source>
</reference>
<dbReference type="Proteomes" id="UP000586042">
    <property type="component" value="Unassembled WGS sequence"/>
</dbReference>
<keyword evidence="3" id="KW-1185">Reference proteome</keyword>
<comment type="caution">
    <text evidence="2">The sequence shown here is derived from an EMBL/GenBank/DDBJ whole genome shotgun (WGS) entry which is preliminary data.</text>
</comment>
<evidence type="ECO:0000313" key="3">
    <source>
        <dbReference type="Proteomes" id="UP000586042"/>
    </source>
</evidence>
<feature type="signal peptide" evidence="1">
    <location>
        <begin position="1"/>
        <end position="23"/>
    </location>
</feature>
<protein>
    <submittedName>
        <fullName evidence="2">Extracellular solute-binding protein</fullName>
    </submittedName>
</protein>
<evidence type="ECO:0000256" key="1">
    <source>
        <dbReference type="SAM" id="SignalP"/>
    </source>
</evidence>